<dbReference type="Proteomes" id="UP000005220">
    <property type="component" value="Chromosome 6"/>
</dbReference>
<sequence>MVHITIVSEFCSTEKTFSDAIELGDLCNKLYPITGIEVNDMRFVLKFADGSEQVISNPMVAAHKQPFLAEKSVRELTVEDTNADSIVNELKNTDSGSSSFELTEEEYAKKNDSVLRWKKQQKLGRFNSEYKAKMDKDRRLQEQKLNSLEINQRCSVKSADQPERRGWLRFIGKIATINEEQIWCGIEFDEPLGKNNGTVKGHVYFGPVKDKYGAFVKPSAVETGSQFTPFELEDSDDDEL</sequence>
<dbReference type="GO" id="GO:0005737">
    <property type="term" value="C:cytoplasm"/>
    <property type="evidence" value="ECO:0007669"/>
    <property type="project" value="UniProtKB-SubCell"/>
</dbReference>
<dbReference type="GeneID" id="13884127"/>
<proteinExistence type="inferred from homology"/>
<name>H2AWA9_KAZAF</name>
<dbReference type="KEGG" id="kaf:KAFR_0F00620"/>
<organism evidence="5 6">
    <name type="scientific">Kazachstania africana (strain ATCC 22294 / BCRC 22015 / CBS 2517 / CECT 1963 / NBRC 1671 / NRRL Y-8276)</name>
    <name type="common">Yeast</name>
    <name type="synonym">Kluyveromyces africanus</name>
    <dbReference type="NCBI Taxonomy" id="1071382"/>
    <lineage>
        <taxon>Eukaryota</taxon>
        <taxon>Fungi</taxon>
        <taxon>Dikarya</taxon>
        <taxon>Ascomycota</taxon>
        <taxon>Saccharomycotina</taxon>
        <taxon>Saccharomycetes</taxon>
        <taxon>Saccharomycetales</taxon>
        <taxon>Saccharomycetaceae</taxon>
        <taxon>Kazachstania</taxon>
    </lineage>
</organism>
<reference evidence="5 6" key="1">
    <citation type="journal article" date="2011" name="Proc. Natl. Acad. Sci. U.S.A.">
        <title>Evolutionary erosion of yeast sex chromosomes by mating-type switching accidents.</title>
        <authorList>
            <person name="Gordon J.L."/>
            <person name="Armisen D."/>
            <person name="Proux-Wera E."/>
            <person name="Oheigeartaigh S.S."/>
            <person name="Byrne K.P."/>
            <person name="Wolfe K.H."/>
        </authorList>
    </citation>
    <scope>NUCLEOTIDE SEQUENCE [LARGE SCALE GENOMIC DNA]</scope>
    <source>
        <strain evidence="6">ATCC 22294 / BCRC 22015 / CBS 2517 / CECT 1963 / NBRC 1671 / NRRL Y-8276</strain>
    </source>
</reference>
<evidence type="ECO:0000313" key="5">
    <source>
        <dbReference type="EMBL" id="CCF58659.1"/>
    </source>
</evidence>
<keyword evidence="6" id="KW-1185">Reference proteome</keyword>
<dbReference type="Gene3D" id="3.10.20.90">
    <property type="entry name" value="Phosphatidylinositol 3-kinase Catalytic Subunit, Chain A, domain 1"/>
    <property type="match status" value="1"/>
</dbReference>
<gene>
    <name evidence="5" type="primary">KAFR0F00620</name>
    <name evidence="5" type="ORF">KAFR_0F00620</name>
</gene>
<dbReference type="HOGENOM" id="CLU_067577_2_0_1"/>
<dbReference type="GO" id="GO:0035371">
    <property type="term" value="C:microtubule plus-end"/>
    <property type="evidence" value="ECO:0007669"/>
    <property type="project" value="TreeGrafter"/>
</dbReference>
<dbReference type="GO" id="GO:0043014">
    <property type="term" value="F:alpha-tubulin binding"/>
    <property type="evidence" value="ECO:0007669"/>
    <property type="project" value="EnsemblFungi"/>
</dbReference>
<protein>
    <recommendedName>
        <fullName evidence="4">CAP-Gly domain-containing protein</fullName>
    </recommendedName>
</protein>
<dbReference type="AlphaFoldDB" id="H2AWA9"/>
<dbReference type="PANTHER" id="PTHR18916:SF85">
    <property type="entry name" value="TUBULIN-FOLDING COFACTOR B"/>
    <property type="match status" value="1"/>
</dbReference>
<dbReference type="PROSITE" id="PS00845">
    <property type="entry name" value="CAP_GLY_1"/>
    <property type="match status" value="1"/>
</dbReference>
<dbReference type="STRING" id="1071382.H2AWA9"/>
<dbReference type="FunCoup" id="H2AWA9">
    <property type="interactions" value="757"/>
</dbReference>
<dbReference type="SUPFAM" id="SSF74924">
    <property type="entry name" value="Cap-Gly domain"/>
    <property type="match status" value="1"/>
</dbReference>
<dbReference type="eggNOG" id="KOG3206">
    <property type="taxonomic scope" value="Eukaryota"/>
</dbReference>
<comment type="similarity">
    <text evidence="3">Belongs to the TBCB family.</text>
</comment>
<dbReference type="InterPro" id="IPR000626">
    <property type="entry name" value="Ubiquitin-like_dom"/>
</dbReference>
<evidence type="ECO:0000256" key="2">
    <source>
        <dbReference type="ARBA" id="ARBA00022490"/>
    </source>
</evidence>
<dbReference type="EMBL" id="HE650826">
    <property type="protein sequence ID" value="CCF58659.1"/>
    <property type="molecule type" value="Genomic_DNA"/>
</dbReference>
<feature type="domain" description="CAP-Gly" evidence="4">
    <location>
        <begin position="182"/>
        <end position="217"/>
    </location>
</feature>
<comment type="subcellular location">
    <subcellularLocation>
        <location evidence="1">Cytoplasm</location>
    </subcellularLocation>
</comment>
<dbReference type="SMART" id="SM01052">
    <property type="entry name" value="CAP_GLY"/>
    <property type="match status" value="1"/>
</dbReference>
<evidence type="ECO:0000256" key="3">
    <source>
        <dbReference type="ARBA" id="ARBA00025779"/>
    </source>
</evidence>
<dbReference type="InterPro" id="IPR000938">
    <property type="entry name" value="CAP-Gly_domain"/>
</dbReference>
<dbReference type="GO" id="GO:0051010">
    <property type="term" value="F:microtubule plus-end binding"/>
    <property type="evidence" value="ECO:0007669"/>
    <property type="project" value="TreeGrafter"/>
</dbReference>
<dbReference type="GO" id="GO:0005634">
    <property type="term" value="C:nucleus"/>
    <property type="evidence" value="ECO:0007669"/>
    <property type="project" value="TreeGrafter"/>
</dbReference>
<dbReference type="PROSITE" id="PS50245">
    <property type="entry name" value="CAP_GLY_2"/>
    <property type="match status" value="1"/>
</dbReference>
<accession>H2AWA9</accession>
<keyword evidence="2" id="KW-0963">Cytoplasm</keyword>
<evidence type="ECO:0000313" key="6">
    <source>
        <dbReference type="Proteomes" id="UP000005220"/>
    </source>
</evidence>
<dbReference type="GO" id="GO:0007023">
    <property type="term" value="P:post-chaperonin tubulin folding pathway"/>
    <property type="evidence" value="ECO:0007669"/>
    <property type="project" value="EnsemblFungi"/>
</dbReference>
<dbReference type="InterPro" id="IPR036859">
    <property type="entry name" value="CAP-Gly_dom_sf"/>
</dbReference>
<dbReference type="OrthoDB" id="5295208at2759"/>
<dbReference type="RefSeq" id="XP_003957794.1">
    <property type="nucleotide sequence ID" value="XM_003957745.1"/>
</dbReference>
<dbReference type="InParanoid" id="H2AWA9"/>
<dbReference type="Pfam" id="PF01302">
    <property type="entry name" value="CAP_GLY"/>
    <property type="match status" value="1"/>
</dbReference>
<evidence type="ECO:0000256" key="1">
    <source>
        <dbReference type="ARBA" id="ARBA00004496"/>
    </source>
</evidence>
<dbReference type="GO" id="GO:0031122">
    <property type="term" value="P:cytoplasmic microtubule organization"/>
    <property type="evidence" value="ECO:0007669"/>
    <property type="project" value="TreeGrafter"/>
</dbReference>
<dbReference type="PANTHER" id="PTHR18916">
    <property type="entry name" value="DYNACTIN 1-RELATED MICROTUBULE-BINDING"/>
    <property type="match status" value="1"/>
</dbReference>
<dbReference type="Pfam" id="PF14560">
    <property type="entry name" value="Ubiquitin_2"/>
    <property type="match status" value="1"/>
</dbReference>
<evidence type="ECO:0000259" key="4">
    <source>
        <dbReference type="PROSITE" id="PS50245"/>
    </source>
</evidence>
<dbReference type="Gene3D" id="2.30.30.190">
    <property type="entry name" value="CAP Gly-rich-like domain"/>
    <property type="match status" value="1"/>
</dbReference>